<keyword evidence="5" id="KW-0863">Zinc-finger</keyword>
<dbReference type="GO" id="GO:0000122">
    <property type="term" value="P:negative regulation of transcription by RNA polymerase II"/>
    <property type="evidence" value="ECO:0007669"/>
    <property type="project" value="TreeGrafter"/>
</dbReference>
<dbReference type="GO" id="GO:0000981">
    <property type="term" value="F:DNA-binding transcription factor activity, RNA polymerase II-specific"/>
    <property type="evidence" value="ECO:0007669"/>
    <property type="project" value="TreeGrafter"/>
</dbReference>
<evidence type="ECO:0000256" key="7">
    <source>
        <dbReference type="ARBA" id="ARBA00023015"/>
    </source>
</evidence>
<keyword evidence="9" id="KW-0539">Nucleus</keyword>
<dbReference type="PANTHER" id="PTHR12360">
    <property type="entry name" value="NUCLEAR TRANSCRIPTION FACTOR, X-BOX BINDING 1 NFX1"/>
    <property type="match status" value="1"/>
</dbReference>
<evidence type="ECO:0000313" key="13">
    <source>
        <dbReference type="Proteomes" id="UP001150538"/>
    </source>
</evidence>
<feature type="compositionally biased region" description="Gly residues" evidence="10">
    <location>
        <begin position="145"/>
        <end position="155"/>
    </location>
</feature>
<dbReference type="GO" id="GO:0008270">
    <property type="term" value="F:zinc ion binding"/>
    <property type="evidence" value="ECO:0007669"/>
    <property type="project" value="UniProtKB-KW"/>
</dbReference>
<comment type="subcellular location">
    <subcellularLocation>
        <location evidence="1">Nucleus</location>
    </subcellularLocation>
</comment>
<comment type="similarity">
    <text evidence="2">Belongs to the NFX1 family.</text>
</comment>
<protein>
    <submittedName>
        <fullName evidence="12">FKBP12-associated protein</fullName>
    </submittedName>
</protein>
<dbReference type="InterPro" id="IPR034078">
    <property type="entry name" value="NFX1_fam"/>
</dbReference>
<feature type="compositionally biased region" description="Basic and acidic residues" evidence="10">
    <location>
        <begin position="66"/>
        <end position="77"/>
    </location>
</feature>
<dbReference type="PANTHER" id="PTHR12360:SF12">
    <property type="entry name" value="TRANSCRIPTIONAL REPRESSOR NF-X1"/>
    <property type="match status" value="1"/>
</dbReference>
<dbReference type="Pfam" id="PF01424">
    <property type="entry name" value="R3H"/>
    <property type="match status" value="1"/>
</dbReference>
<feature type="compositionally biased region" description="Low complexity" evidence="10">
    <location>
        <begin position="238"/>
        <end position="247"/>
    </location>
</feature>
<dbReference type="EMBL" id="JANBPU010000156">
    <property type="protein sequence ID" value="KAJ1915226.1"/>
    <property type="molecule type" value="Genomic_DNA"/>
</dbReference>
<evidence type="ECO:0000256" key="4">
    <source>
        <dbReference type="ARBA" id="ARBA00022737"/>
    </source>
</evidence>
<keyword evidence="13" id="KW-1185">Reference proteome</keyword>
<keyword evidence="7" id="KW-0805">Transcription regulation</keyword>
<feature type="domain" description="R3H" evidence="11">
    <location>
        <begin position="954"/>
        <end position="1017"/>
    </location>
</feature>
<evidence type="ECO:0000256" key="1">
    <source>
        <dbReference type="ARBA" id="ARBA00004123"/>
    </source>
</evidence>
<dbReference type="InterPro" id="IPR000967">
    <property type="entry name" value="Znf_NFX1"/>
</dbReference>
<feature type="compositionally biased region" description="Polar residues" evidence="10">
    <location>
        <begin position="158"/>
        <end position="175"/>
    </location>
</feature>
<keyword evidence="6" id="KW-0862">Zinc</keyword>
<keyword evidence="8" id="KW-0804">Transcription</keyword>
<feature type="compositionally biased region" description="Basic residues" evidence="10">
    <location>
        <begin position="45"/>
        <end position="65"/>
    </location>
</feature>
<organism evidence="12 13">
    <name type="scientific">Mycoemilia scoparia</name>
    <dbReference type="NCBI Taxonomy" id="417184"/>
    <lineage>
        <taxon>Eukaryota</taxon>
        <taxon>Fungi</taxon>
        <taxon>Fungi incertae sedis</taxon>
        <taxon>Zoopagomycota</taxon>
        <taxon>Kickxellomycotina</taxon>
        <taxon>Kickxellomycetes</taxon>
        <taxon>Kickxellales</taxon>
        <taxon>Kickxellaceae</taxon>
        <taxon>Mycoemilia</taxon>
    </lineage>
</organism>
<feature type="compositionally biased region" description="Polar residues" evidence="10">
    <location>
        <begin position="22"/>
        <end position="41"/>
    </location>
</feature>
<feature type="compositionally biased region" description="Low complexity" evidence="10">
    <location>
        <begin position="107"/>
        <end position="117"/>
    </location>
</feature>
<evidence type="ECO:0000256" key="2">
    <source>
        <dbReference type="ARBA" id="ARBA00007269"/>
    </source>
</evidence>
<dbReference type="OrthoDB" id="6512771at2759"/>
<dbReference type="GO" id="GO:0005634">
    <property type="term" value="C:nucleus"/>
    <property type="evidence" value="ECO:0007669"/>
    <property type="project" value="UniProtKB-SubCell"/>
</dbReference>
<feature type="compositionally biased region" description="Acidic residues" evidence="10">
    <location>
        <begin position="1269"/>
        <end position="1284"/>
    </location>
</feature>
<dbReference type="CDD" id="cd06008">
    <property type="entry name" value="NF-X1-zinc-finger"/>
    <property type="match status" value="4"/>
</dbReference>
<feature type="compositionally biased region" description="Polar residues" evidence="10">
    <location>
        <begin position="1"/>
        <end position="12"/>
    </location>
</feature>
<evidence type="ECO:0000256" key="5">
    <source>
        <dbReference type="ARBA" id="ARBA00022771"/>
    </source>
</evidence>
<gene>
    <name evidence="12" type="primary">FAP1</name>
    <name evidence="12" type="ORF">H4219_004429</name>
</gene>
<dbReference type="GO" id="GO:0000977">
    <property type="term" value="F:RNA polymerase II transcription regulatory region sequence-specific DNA binding"/>
    <property type="evidence" value="ECO:0007669"/>
    <property type="project" value="TreeGrafter"/>
</dbReference>
<keyword evidence="3" id="KW-0479">Metal-binding</keyword>
<evidence type="ECO:0000256" key="3">
    <source>
        <dbReference type="ARBA" id="ARBA00022723"/>
    </source>
</evidence>
<sequence>MTDSVTSVSNNIVPYDDIGTGIPNSTLNSNSVGDLNSQLETGNPRKSRQHRSRRPPRKPRNKSKNRAADGDTNKNEVGDTNSLEQGGSGGQIASIPTTTTNTPLPGSSSSGADQNSSLNALQQQHDKQDSSERRRRRGRRRGRGKGCGGGGGGAAPGNPNNTTSADDCDNNSIQSDKTKRRSNKGKEANVDGPKVNVPVGGGRFFNGSITLALDQNGKIASPATTSERSKLSQKPRKSSISSSSRTKSLMMQNADLMTKQTHQLKTSTYECMVCCDIVYPRQAVWSCNVCWAIFHLKCIKTWARTSAKVDNPSENNSDNGGGGDSVANGGGQQQWRCPGCQNKRLVIPREYFCFCGKTLDPEYLGRRQAQAPHACENICGKSRGEYCPHTCPLPCHPGPCPPCTALAPQQTCNCGKSQWRGRCSDYDPNNVSKSCGGICEKLLNCKKHRCDKICHPGDCQPCQIPETQTCYCGKKTREGTCGSGLTKSTWRIDVSASSDDSDNNATPSWSKYTGHYSCNNPCKATYKCGIHECGKPCHPHEQILSFVNCPLDHQEVKTCHCKKTLISDLGIQRESCSDPIPTCDKVCDKVLKGCLHQCQEHCHEGPCPPCPKFIDVKCRCGSSTKTVPCIEAQEAKVSFRCDISCNKIRVCGKHPCGVRCCPSQHIAAGDVVIPSPNVEPGQTDPHHCELVCGKRLRCGNHKCQMPCHRGHCPPCLEATFDEIVCSCGRTRVYPPIRCGDVLPKCRYSCTRTRGCGHTDRLSHDCHPDDVTCPPCTVLVSKTCRCGKHKVSNVPCYRNVPQCGDKCGKLLPCGGHYCQRICHSPDEPCLVANESSPDQEPKCPHKCNKPRSLCGHPCPLSCHAPSICDQNTKCQVVVTRSCECGRIRGDTICGATLLSPKSSQPQYFPCDAACKIAARNRSLASALQLDHRLDDPLDGVLGFDGDLLDFAYNNIKWVKQMENLALEFVANKKRMVLQFPTAKAPYRQFLHGLAEYYSCYSESVDPEPLRAVWWTKKWSGTATTAHVPLVTISEAAIKPHNYYRGGAIGSSSSSGGGGSGGNTLTQMSSNKPKLLPKQIVNAILLRDLRIGITHDELTSAISKILYAGSKGSYGISNFNLEWINEEDAIMWSKEYPSVMDIEKHVNQLRSWYKILNNALVFDGIAGELVTVLVEHPIIAWPSSIASHVKITIHNSPDLEKMSHHHQTMYKSEAALPASTAKPSIKKSVITSTDAAVVASLGESDVDGKFEAQSSSVPNIVDPGASIVGNADEDQVPDSWEEEQLT</sequence>
<feature type="compositionally biased region" description="Polar residues" evidence="10">
    <location>
        <begin position="94"/>
        <end position="106"/>
    </location>
</feature>
<evidence type="ECO:0000256" key="10">
    <source>
        <dbReference type="SAM" id="MobiDB-lite"/>
    </source>
</evidence>
<dbReference type="SUPFAM" id="SSF82708">
    <property type="entry name" value="R3H domain"/>
    <property type="match status" value="1"/>
</dbReference>
<evidence type="ECO:0000256" key="8">
    <source>
        <dbReference type="ARBA" id="ARBA00023163"/>
    </source>
</evidence>
<comment type="caution">
    <text evidence="12">The sequence shown here is derived from an EMBL/GenBank/DDBJ whole genome shotgun (WGS) entry which is preliminary data.</text>
</comment>
<dbReference type="Gene3D" id="3.30.1370.50">
    <property type="entry name" value="R3H-like domain"/>
    <property type="match status" value="1"/>
</dbReference>
<evidence type="ECO:0000256" key="9">
    <source>
        <dbReference type="ARBA" id="ARBA00023242"/>
    </source>
</evidence>
<dbReference type="PROSITE" id="PS51061">
    <property type="entry name" value="R3H"/>
    <property type="match status" value="1"/>
</dbReference>
<dbReference type="InterPro" id="IPR036867">
    <property type="entry name" value="R3H_dom_sf"/>
</dbReference>
<evidence type="ECO:0000259" key="11">
    <source>
        <dbReference type="PROSITE" id="PS51061"/>
    </source>
</evidence>
<feature type="region of interest" description="Disordered" evidence="10">
    <location>
        <begin position="1246"/>
        <end position="1284"/>
    </location>
</feature>
<keyword evidence="4" id="KW-0677">Repeat</keyword>
<evidence type="ECO:0000256" key="6">
    <source>
        <dbReference type="ARBA" id="ARBA00022833"/>
    </source>
</evidence>
<feature type="region of interest" description="Disordered" evidence="10">
    <location>
        <begin position="220"/>
        <end position="247"/>
    </location>
</feature>
<dbReference type="Pfam" id="PF01422">
    <property type="entry name" value="zf-NF-X1"/>
    <property type="match status" value="7"/>
</dbReference>
<dbReference type="SMART" id="SM00438">
    <property type="entry name" value="ZnF_NFX"/>
    <property type="match status" value="9"/>
</dbReference>
<dbReference type="Proteomes" id="UP001150538">
    <property type="component" value="Unassembled WGS sequence"/>
</dbReference>
<evidence type="ECO:0000313" key="12">
    <source>
        <dbReference type="EMBL" id="KAJ1915226.1"/>
    </source>
</evidence>
<name>A0A9W7ZSL6_9FUNG</name>
<dbReference type="InterPro" id="IPR001374">
    <property type="entry name" value="R3H_dom"/>
</dbReference>
<proteinExistence type="inferred from homology"/>
<reference evidence="12" key="1">
    <citation type="submission" date="2022-07" db="EMBL/GenBank/DDBJ databases">
        <title>Phylogenomic reconstructions and comparative analyses of Kickxellomycotina fungi.</title>
        <authorList>
            <person name="Reynolds N.K."/>
            <person name="Stajich J.E."/>
            <person name="Barry K."/>
            <person name="Grigoriev I.V."/>
            <person name="Crous P."/>
            <person name="Smith M.E."/>
        </authorList>
    </citation>
    <scope>NUCLEOTIDE SEQUENCE</scope>
    <source>
        <strain evidence="12">NBRC 100468</strain>
    </source>
</reference>
<accession>A0A9W7ZSL6</accession>
<feature type="compositionally biased region" description="Basic residues" evidence="10">
    <location>
        <begin position="133"/>
        <end position="144"/>
    </location>
</feature>
<feature type="region of interest" description="Disordered" evidence="10">
    <location>
        <begin position="1"/>
        <end position="198"/>
    </location>
</feature>